<dbReference type="Proteomes" id="UP001139409">
    <property type="component" value="Unassembled WGS sequence"/>
</dbReference>
<keyword evidence="8" id="KW-1185">Reference proteome</keyword>
<dbReference type="Gene3D" id="3.30.1330.60">
    <property type="entry name" value="OmpA-like domain"/>
    <property type="match status" value="1"/>
</dbReference>
<evidence type="ECO:0000313" key="7">
    <source>
        <dbReference type="EMBL" id="MCA6077768.1"/>
    </source>
</evidence>
<dbReference type="RefSeq" id="WP_225698563.1">
    <property type="nucleotide sequence ID" value="NZ_JAIXNE010000002.1"/>
</dbReference>
<protein>
    <submittedName>
        <fullName evidence="6">OmpA family protein</fullName>
    </submittedName>
</protein>
<evidence type="ECO:0000313" key="8">
    <source>
        <dbReference type="Proteomes" id="UP001139409"/>
    </source>
</evidence>
<feature type="signal peptide" evidence="3">
    <location>
        <begin position="1"/>
        <end position="24"/>
    </location>
</feature>
<feature type="domain" description="OmpA-like" evidence="4">
    <location>
        <begin position="272"/>
        <end position="409"/>
    </location>
</feature>
<dbReference type="EMBL" id="JAIXNE010000003">
    <property type="protein sequence ID" value="MCA6076640.1"/>
    <property type="molecule type" value="Genomic_DNA"/>
</dbReference>
<evidence type="ECO:0000256" key="2">
    <source>
        <dbReference type="SAM" id="MobiDB-lite"/>
    </source>
</evidence>
<evidence type="ECO:0000313" key="6">
    <source>
        <dbReference type="EMBL" id="MCA6076640.1"/>
    </source>
</evidence>
<comment type="caution">
    <text evidence="6">The sequence shown here is derived from an EMBL/GenBank/DDBJ whole genome shotgun (WGS) entry which is preliminary data.</text>
</comment>
<dbReference type="GO" id="GO:0016020">
    <property type="term" value="C:membrane"/>
    <property type="evidence" value="ECO:0007669"/>
    <property type="project" value="UniProtKB-UniRule"/>
</dbReference>
<evidence type="ECO:0000259" key="4">
    <source>
        <dbReference type="PROSITE" id="PS51123"/>
    </source>
</evidence>
<name>A0A9X1KY48_9BACT</name>
<proteinExistence type="predicted"/>
<evidence type="ECO:0000256" key="1">
    <source>
        <dbReference type="PROSITE-ProRule" id="PRU00473"/>
    </source>
</evidence>
<dbReference type="PROSITE" id="PS51123">
    <property type="entry name" value="OMPA_2"/>
    <property type="match status" value="1"/>
</dbReference>
<reference evidence="6" key="1">
    <citation type="submission" date="2021-09" db="EMBL/GenBank/DDBJ databases">
        <title>Fulvivirga sp. isolated from coastal sediment.</title>
        <authorList>
            <person name="Yu H."/>
        </authorList>
    </citation>
    <scope>NUCLEOTIDE SEQUENCE</scope>
    <source>
        <strain evidence="6">1062</strain>
    </source>
</reference>
<dbReference type="EMBL" id="JAIXNE010000004">
    <property type="protein sequence ID" value="MCA6077768.1"/>
    <property type="molecule type" value="Genomic_DNA"/>
</dbReference>
<dbReference type="AlphaFoldDB" id="A0A9X1KY48"/>
<dbReference type="PANTHER" id="PTHR30329:SF21">
    <property type="entry name" value="LIPOPROTEIN YIAD-RELATED"/>
    <property type="match status" value="1"/>
</dbReference>
<dbReference type="InterPro" id="IPR006665">
    <property type="entry name" value="OmpA-like"/>
</dbReference>
<feature type="chain" id="PRO_5041195030" evidence="3">
    <location>
        <begin position="25"/>
        <end position="409"/>
    </location>
</feature>
<sequence>MKNNMRNWWFILMACMGFTLQAFGQSGEVAGEGYYVVINAYAQSKEDYARRYYEKIQGDGDEVHYAYVPGKKMYFVYRQFHTDYRSAIEQMRESRKDPRFPDAWVFVSGEVVEDMSDRKNSTNKNQTEEAEIEENEKTPVISTPETVAEIDSVSENGELNENALEELNDRLEPPANVKQVVFILSNARNNEEVTGDVQIIDTERSKLINVQNSGEIATIADPENGTGNLTMICDVFGYRKDQKELNYQTFAENEDVQMVNDYYVVFFDLVRYHKGDIATMYNVYFYNDAAVMRPESRYEVNSLLNMMRENPNYKIRIHGHTNGNRSGTIISMGDSKNFFGLDDQNKDGSGSAKMLSKRRAEVIKSYLVSQGIEEGRMEIKAWGGRRMLYDKNSSLAKKNVRVEIEILEE</sequence>
<organism evidence="6 8">
    <name type="scientific">Fulvivirga sedimenti</name>
    <dbReference type="NCBI Taxonomy" id="2879465"/>
    <lineage>
        <taxon>Bacteria</taxon>
        <taxon>Pseudomonadati</taxon>
        <taxon>Bacteroidota</taxon>
        <taxon>Cytophagia</taxon>
        <taxon>Cytophagales</taxon>
        <taxon>Fulvivirgaceae</taxon>
        <taxon>Fulvivirga</taxon>
    </lineage>
</organism>
<dbReference type="SUPFAM" id="SSF103088">
    <property type="entry name" value="OmpA-like"/>
    <property type="match status" value="1"/>
</dbReference>
<dbReference type="InterPro" id="IPR036737">
    <property type="entry name" value="OmpA-like_sf"/>
</dbReference>
<keyword evidence="1" id="KW-0472">Membrane</keyword>
<accession>A0A9X1KY48</accession>
<dbReference type="CDD" id="cd07185">
    <property type="entry name" value="OmpA_C-like"/>
    <property type="match status" value="1"/>
</dbReference>
<keyword evidence="3" id="KW-0732">Signal</keyword>
<dbReference type="EMBL" id="JAIXNE010000002">
    <property type="protein sequence ID" value="MCA6075463.1"/>
    <property type="molecule type" value="Genomic_DNA"/>
</dbReference>
<evidence type="ECO:0000313" key="5">
    <source>
        <dbReference type="EMBL" id="MCA6075463.1"/>
    </source>
</evidence>
<evidence type="ECO:0000256" key="3">
    <source>
        <dbReference type="SAM" id="SignalP"/>
    </source>
</evidence>
<dbReference type="InterPro" id="IPR050330">
    <property type="entry name" value="Bact_OuterMem_StrucFunc"/>
</dbReference>
<gene>
    <name evidence="5" type="ORF">LDX50_11330</name>
    <name evidence="6" type="ORF">LDX50_17300</name>
    <name evidence="7" type="ORF">LDX50_23020</name>
</gene>
<dbReference type="PANTHER" id="PTHR30329">
    <property type="entry name" value="STATOR ELEMENT OF FLAGELLAR MOTOR COMPLEX"/>
    <property type="match status" value="1"/>
</dbReference>
<feature type="region of interest" description="Disordered" evidence="2">
    <location>
        <begin position="116"/>
        <end position="137"/>
    </location>
</feature>
<dbReference type="Pfam" id="PF00691">
    <property type="entry name" value="OmpA"/>
    <property type="match status" value="1"/>
</dbReference>